<dbReference type="PANTHER" id="PTHR30457">
    <property type="entry name" value="5'-NUCLEOTIDASE SURE"/>
    <property type="match status" value="1"/>
</dbReference>
<dbReference type="GO" id="GO:0008254">
    <property type="term" value="F:3'-nucleotidase activity"/>
    <property type="evidence" value="ECO:0007669"/>
    <property type="project" value="TreeGrafter"/>
</dbReference>
<dbReference type="EC" id="3.1.3.5" evidence="9"/>
<evidence type="ECO:0000256" key="2">
    <source>
        <dbReference type="ARBA" id="ARBA00001946"/>
    </source>
</evidence>
<dbReference type="KEGG" id="spoa:EQM13_17785"/>
<keyword evidence="6 9" id="KW-0479">Metal-binding</keyword>
<dbReference type="NCBIfam" id="TIGR00087">
    <property type="entry name" value="surE"/>
    <property type="match status" value="1"/>
</dbReference>
<evidence type="ECO:0000259" key="10">
    <source>
        <dbReference type="Pfam" id="PF01975"/>
    </source>
</evidence>
<evidence type="ECO:0000256" key="3">
    <source>
        <dbReference type="ARBA" id="ARBA00004496"/>
    </source>
</evidence>
<dbReference type="InterPro" id="IPR036523">
    <property type="entry name" value="SurE-like_sf"/>
</dbReference>
<accession>A0A410QH29</accession>
<evidence type="ECO:0000313" key="11">
    <source>
        <dbReference type="EMBL" id="QAT63281.1"/>
    </source>
</evidence>
<feature type="binding site" evidence="9">
    <location>
        <position position="8"/>
    </location>
    <ligand>
        <name>a divalent metal cation</name>
        <dbReference type="ChEBI" id="CHEBI:60240"/>
    </ligand>
</feature>
<dbReference type="Gene3D" id="3.40.1210.10">
    <property type="entry name" value="Survival protein SurE-like phosphatase/nucleotidase"/>
    <property type="match status" value="1"/>
</dbReference>
<evidence type="ECO:0000256" key="5">
    <source>
        <dbReference type="ARBA" id="ARBA00022490"/>
    </source>
</evidence>
<dbReference type="RefSeq" id="WP_071141205.1">
    <property type="nucleotide sequence ID" value="NZ_CP035282.1"/>
</dbReference>
<keyword evidence="12" id="KW-1185">Reference proteome</keyword>
<comment type="cofactor">
    <cofactor evidence="2">
        <name>Mg(2+)</name>
        <dbReference type="ChEBI" id="CHEBI:18420"/>
    </cofactor>
</comment>
<dbReference type="InterPro" id="IPR030048">
    <property type="entry name" value="SurE"/>
</dbReference>
<protein>
    <recommendedName>
        <fullName evidence="9">5'-nucleotidase SurE</fullName>
        <ecNumber evidence="9">3.1.3.5</ecNumber>
    </recommendedName>
    <alternativeName>
        <fullName evidence="9">Nucleoside 5'-monophosphate phosphohydrolase</fullName>
    </alternativeName>
</protein>
<dbReference type="SUPFAM" id="SSF64167">
    <property type="entry name" value="SurE-like"/>
    <property type="match status" value="1"/>
</dbReference>
<dbReference type="OrthoDB" id="9780815at2"/>
<dbReference type="NCBIfam" id="NF010543">
    <property type="entry name" value="PRK13933.1"/>
    <property type="match status" value="1"/>
</dbReference>
<gene>
    <name evidence="9 11" type="primary">surE</name>
    <name evidence="11" type="ORF">EQM13_17785</name>
</gene>
<feature type="domain" description="Survival protein SurE-like phosphatase/nucleotidase" evidence="10">
    <location>
        <begin position="4"/>
        <end position="185"/>
    </location>
</feature>
<evidence type="ECO:0000256" key="7">
    <source>
        <dbReference type="ARBA" id="ARBA00022741"/>
    </source>
</evidence>
<feature type="binding site" evidence="9">
    <location>
        <position position="96"/>
    </location>
    <ligand>
        <name>a divalent metal cation</name>
        <dbReference type="ChEBI" id="CHEBI:60240"/>
    </ligand>
</feature>
<dbReference type="GO" id="GO:0004309">
    <property type="term" value="F:exopolyphosphatase activity"/>
    <property type="evidence" value="ECO:0007669"/>
    <property type="project" value="TreeGrafter"/>
</dbReference>
<organism evidence="11 12">
    <name type="scientific">Acidilutibacter cellobiosedens</name>
    <dbReference type="NCBI Taxonomy" id="2507161"/>
    <lineage>
        <taxon>Bacteria</taxon>
        <taxon>Bacillati</taxon>
        <taxon>Bacillota</taxon>
        <taxon>Tissierellia</taxon>
        <taxon>Tissierellales</taxon>
        <taxon>Acidilutibacteraceae</taxon>
        <taxon>Acidilutibacter</taxon>
    </lineage>
</organism>
<name>A0A410QH29_9FIRM</name>
<dbReference type="Proteomes" id="UP000287969">
    <property type="component" value="Chromosome"/>
</dbReference>
<dbReference type="AlphaFoldDB" id="A0A410QH29"/>
<dbReference type="GO" id="GO:0046872">
    <property type="term" value="F:metal ion binding"/>
    <property type="evidence" value="ECO:0007669"/>
    <property type="project" value="UniProtKB-UniRule"/>
</dbReference>
<dbReference type="EMBL" id="CP035282">
    <property type="protein sequence ID" value="QAT63281.1"/>
    <property type="molecule type" value="Genomic_DNA"/>
</dbReference>
<comment type="similarity">
    <text evidence="4 9">Belongs to the SurE nucleotidase family.</text>
</comment>
<keyword evidence="5 9" id="KW-0963">Cytoplasm</keyword>
<feature type="binding site" evidence="9">
    <location>
        <position position="39"/>
    </location>
    <ligand>
        <name>a divalent metal cation</name>
        <dbReference type="ChEBI" id="CHEBI:60240"/>
    </ligand>
</feature>
<dbReference type="GO" id="GO:0000166">
    <property type="term" value="F:nucleotide binding"/>
    <property type="evidence" value="ECO:0007669"/>
    <property type="project" value="UniProtKB-KW"/>
</dbReference>
<dbReference type="HAMAP" id="MF_00060">
    <property type="entry name" value="SurE"/>
    <property type="match status" value="1"/>
</dbReference>
<keyword evidence="8 9" id="KW-0378">Hydrolase</keyword>
<reference evidence="12" key="1">
    <citation type="submission" date="2019-01" db="EMBL/GenBank/DDBJ databases">
        <title>Draft genomes of a novel of Sporanaerobacter strains.</title>
        <authorList>
            <person name="Ma S."/>
        </authorList>
    </citation>
    <scope>NUCLEOTIDE SEQUENCE [LARGE SCALE GENOMIC DNA]</scope>
    <source>
        <strain evidence="12">NJN-17</strain>
    </source>
</reference>
<evidence type="ECO:0000256" key="9">
    <source>
        <dbReference type="HAMAP-Rule" id="MF_00060"/>
    </source>
</evidence>
<sequence>MRLLLVNDDGINAEGIQTLAKELEKEYELTIVAPDDQRSASGHSITLRKPIVVKRVKIEGIKSETYTISGTPADCVRVALDKIVKDPLDLVVSGINVGVNLGADVLYSGTVSAAIEANMYKIPSIATSAQVKDNHGNFQAAAKYTSRIIRNIGDRLIEHNLVLNINTPNIEDEKIKGIKVCRIGGVIYDYYVEEKDENEEKFVIQTEGRDEKKSSIGNDTDRYYVKEGYVTVTPITYDLTNFGLLGEVESWF</sequence>
<feature type="binding site" evidence="9">
    <location>
        <position position="9"/>
    </location>
    <ligand>
        <name>a divalent metal cation</name>
        <dbReference type="ChEBI" id="CHEBI:60240"/>
    </ligand>
</feature>
<keyword evidence="7 9" id="KW-0547">Nucleotide-binding</keyword>
<evidence type="ECO:0000256" key="8">
    <source>
        <dbReference type="ARBA" id="ARBA00022801"/>
    </source>
</evidence>
<comment type="subcellular location">
    <subcellularLocation>
        <location evidence="3 9">Cytoplasm</location>
    </subcellularLocation>
</comment>
<evidence type="ECO:0000256" key="6">
    <source>
        <dbReference type="ARBA" id="ARBA00022723"/>
    </source>
</evidence>
<dbReference type="InterPro" id="IPR002828">
    <property type="entry name" value="SurE-like_Pase/nucleotidase"/>
</dbReference>
<dbReference type="GO" id="GO:0008253">
    <property type="term" value="F:5'-nucleotidase activity"/>
    <property type="evidence" value="ECO:0007669"/>
    <property type="project" value="UniProtKB-UniRule"/>
</dbReference>
<dbReference type="Pfam" id="PF01975">
    <property type="entry name" value="SurE"/>
    <property type="match status" value="1"/>
</dbReference>
<proteinExistence type="inferred from homology"/>
<evidence type="ECO:0000313" key="12">
    <source>
        <dbReference type="Proteomes" id="UP000287969"/>
    </source>
</evidence>
<dbReference type="PANTHER" id="PTHR30457:SF12">
    <property type="entry name" value="5'_3'-NUCLEOTIDASE SURE"/>
    <property type="match status" value="1"/>
</dbReference>
<evidence type="ECO:0000256" key="4">
    <source>
        <dbReference type="ARBA" id="ARBA00011062"/>
    </source>
</evidence>
<dbReference type="GO" id="GO:0005737">
    <property type="term" value="C:cytoplasm"/>
    <property type="evidence" value="ECO:0007669"/>
    <property type="project" value="UniProtKB-SubCell"/>
</dbReference>
<dbReference type="FunFam" id="3.40.1210.10:FF:000001">
    <property type="entry name" value="5'/3'-nucleotidase SurE"/>
    <property type="match status" value="1"/>
</dbReference>
<evidence type="ECO:0000256" key="1">
    <source>
        <dbReference type="ARBA" id="ARBA00000815"/>
    </source>
</evidence>
<comment type="catalytic activity">
    <reaction evidence="1 9">
        <text>a ribonucleoside 5'-phosphate + H2O = a ribonucleoside + phosphate</text>
        <dbReference type="Rhea" id="RHEA:12484"/>
        <dbReference type="ChEBI" id="CHEBI:15377"/>
        <dbReference type="ChEBI" id="CHEBI:18254"/>
        <dbReference type="ChEBI" id="CHEBI:43474"/>
        <dbReference type="ChEBI" id="CHEBI:58043"/>
        <dbReference type="EC" id="3.1.3.5"/>
    </reaction>
</comment>
<comment type="cofactor">
    <cofactor evidence="9">
        <name>a divalent metal cation</name>
        <dbReference type="ChEBI" id="CHEBI:60240"/>
    </cofactor>
    <text evidence="9">Binds 1 divalent metal cation per subunit.</text>
</comment>
<comment type="function">
    <text evidence="9">Nucleotidase that shows phosphatase activity on nucleoside 5'-monophosphates.</text>
</comment>